<dbReference type="NCBIfam" id="TIGR02227">
    <property type="entry name" value="sigpep_I_bact"/>
    <property type="match status" value="1"/>
</dbReference>
<gene>
    <name evidence="12" type="primary">lepB</name>
    <name evidence="12" type="ORF">H7B90_17355</name>
</gene>
<dbReference type="InterPro" id="IPR000223">
    <property type="entry name" value="Pept_S26A_signal_pept_1"/>
</dbReference>
<evidence type="ECO:0000256" key="1">
    <source>
        <dbReference type="ARBA" id="ARBA00000677"/>
    </source>
</evidence>
<feature type="active site" evidence="7">
    <location>
        <position position="106"/>
    </location>
</feature>
<keyword evidence="8" id="KW-0812">Transmembrane</keyword>
<dbReference type="PANTHER" id="PTHR43390:SF1">
    <property type="entry name" value="CHLOROPLAST PROCESSING PEPTIDASE"/>
    <property type="match status" value="1"/>
</dbReference>
<dbReference type="Gene3D" id="2.10.109.10">
    <property type="entry name" value="Umud Fragment, subunit A"/>
    <property type="match status" value="1"/>
</dbReference>
<dbReference type="RefSeq" id="WP_185137157.1">
    <property type="nucleotide sequence ID" value="NZ_JACJVR010000068.1"/>
</dbReference>
<evidence type="ECO:0000256" key="4">
    <source>
        <dbReference type="ARBA" id="ARBA00013208"/>
    </source>
</evidence>
<name>A0A841U580_9BACL</name>
<keyword evidence="6 8" id="KW-0378">Hydrolase</keyword>
<keyword evidence="13" id="KW-1185">Reference proteome</keyword>
<evidence type="ECO:0000256" key="3">
    <source>
        <dbReference type="ARBA" id="ARBA00009370"/>
    </source>
</evidence>
<evidence type="ECO:0000313" key="13">
    <source>
        <dbReference type="Proteomes" id="UP000553776"/>
    </source>
</evidence>
<dbReference type="PROSITE" id="PS00501">
    <property type="entry name" value="SPASE_I_1"/>
    <property type="match status" value="1"/>
</dbReference>
<comment type="caution">
    <text evidence="12">The sequence shown here is derived from an EMBL/GenBank/DDBJ whole genome shotgun (WGS) entry which is preliminary data.</text>
</comment>
<dbReference type="EMBL" id="JACJVR010000068">
    <property type="protein sequence ID" value="MBB6693174.1"/>
    <property type="molecule type" value="Genomic_DNA"/>
</dbReference>
<evidence type="ECO:0000256" key="6">
    <source>
        <dbReference type="ARBA" id="ARBA00022801"/>
    </source>
</evidence>
<evidence type="ECO:0000256" key="10">
    <source>
        <dbReference type="SAM" id="MobiDB-lite"/>
    </source>
</evidence>
<keyword evidence="8" id="KW-1133">Transmembrane helix</keyword>
<dbReference type="CDD" id="cd06530">
    <property type="entry name" value="S26_SPase_I"/>
    <property type="match status" value="1"/>
</dbReference>
<proteinExistence type="inferred from homology"/>
<dbReference type="PRINTS" id="PR00727">
    <property type="entry name" value="LEADERPTASE"/>
</dbReference>
<evidence type="ECO:0000256" key="2">
    <source>
        <dbReference type="ARBA" id="ARBA00004401"/>
    </source>
</evidence>
<sequence length="197" mass="22067">MRSSSAAGTAPSGRSRPVKPDRPAWRKELFDWLKALSIAAVIVILLQAFVFQLSTVKSISMQPTLFEREWLLVNKIAYDFGHPRRGDVIILKDPSEDGDKKRLLVKRVIGVPGDSLEVRDGQLYVNGELQVEPYTDSEIEDGDFKAVTVTEGHYFVMGDNRHLGASKDSRIFGEVDEKAIKGKAELILWPISRWGSL</sequence>
<feature type="active site" evidence="7">
    <location>
        <position position="60"/>
    </location>
</feature>
<dbReference type="GO" id="GO:0006465">
    <property type="term" value="P:signal peptide processing"/>
    <property type="evidence" value="ECO:0007669"/>
    <property type="project" value="InterPro"/>
</dbReference>
<dbReference type="EC" id="3.4.21.89" evidence="4 8"/>
<evidence type="ECO:0000256" key="7">
    <source>
        <dbReference type="PIRSR" id="PIRSR600223-1"/>
    </source>
</evidence>
<dbReference type="GO" id="GO:0009003">
    <property type="term" value="F:signal peptidase activity"/>
    <property type="evidence" value="ECO:0007669"/>
    <property type="project" value="UniProtKB-EC"/>
</dbReference>
<dbReference type="AlphaFoldDB" id="A0A841U580"/>
<dbReference type="Proteomes" id="UP000553776">
    <property type="component" value="Unassembled WGS sequence"/>
</dbReference>
<feature type="region of interest" description="Disordered" evidence="10">
    <location>
        <begin position="1"/>
        <end position="20"/>
    </location>
</feature>
<protein>
    <recommendedName>
        <fullName evidence="4 8">Signal peptidase I</fullName>
        <ecNumber evidence="4 8">3.4.21.89</ecNumber>
    </recommendedName>
</protein>
<accession>A0A841U580</accession>
<comment type="catalytic activity">
    <reaction evidence="1 8">
        <text>Cleavage of hydrophobic, N-terminal signal or leader sequences from secreted and periplasmic proteins.</text>
        <dbReference type="EC" id="3.4.21.89"/>
    </reaction>
</comment>
<feature type="domain" description="Peptidase S26" evidence="11">
    <location>
        <begin position="30"/>
        <end position="189"/>
    </location>
</feature>
<evidence type="ECO:0000256" key="5">
    <source>
        <dbReference type="ARBA" id="ARBA00022670"/>
    </source>
</evidence>
<dbReference type="InterPro" id="IPR019756">
    <property type="entry name" value="Pept_S26A_signal_pept_1_Ser-AS"/>
</dbReference>
<dbReference type="InterPro" id="IPR019533">
    <property type="entry name" value="Peptidase_S26"/>
</dbReference>
<comment type="similarity">
    <text evidence="3 9">Belongs to the peptidase S26 family.</text>
</comment>
<dbReference type="GO" id="GO:0005886">
    <property type="term" value="C:plasma membrane"/>
    <property type="evidence" value="ECO:0007669"/>
    <property type="project" value="UniProtKB-SubCell"/>
</dbReference>
<organism evidence="12 13">
    <name type="scientific">Cohnella xylanilytica</name>
    <dbReference type="NCBI Taxonomy" id="557555"/>
    <lineage>
        <taxon>Bacteria</taxon>
        <taxon>Bacillati</taxon>
        <taxon>Bacillota</taxon>
        <taxon>Bacilli</taxon>
        <taxon>Bacillales</taxon>
        <taxon>Paenibacillaceae</taxon>
        <taxon>Cohnella</taxon>
    </lineage>
</organism>
<dbReference type="GO" id="GO:0004252">
    <property type="term" value="F:serine-type endopeptidase activity"/>
    <property type="evidence" value="ECO:0007669"/>
    <property type="project" value="InterPro"/>
</dbReference>
<dbReference type="SUPFAM" id="SSF51306">
    <property type="entry name" value="LexA/Signal peptidase"/>
    <property type="match status" value="1"/>
</dbReference>
<reference evidence="12 13" key="1">
    <citation type="submission" date="2020-08" db="EMBL/GenBank/DDBJ databases">
        <title>Cohnella phylogeny.</title>
        <authorList>
            <person name="Dunlap C."/>
        </authorList>
    </citation>
    <scope>NUCLEOTIDE SEQUENCE [LARGE SCALE GENOMIC DNA]</scope>
    <source>
        <strain evidence="12 13">DSM 25239</strain>
    </source>
</reference>
<evidence type="ECO:0000313" key="12">
    <source>
        <dbReference type="EMBL" id="MBB6693174.1"/>
    </source>
</evidence>
<dbReference type="PROSITE" id="PS00760">
    <property type="entry name" value="SPASE_I_2"/>
    <property type="match status" value="1"/>
</dbReference>
<keyword evidence="5 8" id="KW-0645">Protease</keyword>
<evidence type="ECO:0000256" key="9">
    <source>
        <dbReference type="RuleBase" id="RU362042"/>
    </source>
</evidence>
<evidence type="ECO:0000259" key="11">
    <source>
        <dbReference type="Pfam" id="PF10502"/>
    </source>
</evidence>
<dbReference type="InterPro" id="IPR019757">
    <property type="entry name" value="Pept_S26A_signal_pept_1_Lys-AS"/>
</dbReference>
<feature type="transmembrane region" description="Helical" evidence="8">
    <location>
        <begin position="32"/>
        <end position="51"/>
    </location>
</feature>
<dbReference type="PANTHER" id="PTHR43390">
    <property type="entry name" value="SIGNAL PEPTIDASE I"/>
    <property type="match status" value="1"/>
</dbReference>
<dbReference type="Pfam" id="PF10502">
    <property type="entry name" value="Peptidase_S26"/>
    <property type="match status" value="1"/>
</dbReference>
<comment type="subcellular location">
    <subcellularLocation>
        <location evidence="2">Cell membrane</location>
        <topology evidence="2">Single-pass type II membrane protein</topology>
    </subcellularLocation>
    <subcellularLocation>
        <location evidence="9">Membrane</location>
        <topology evidence="9">Single-pass type II membrane protein</topology>
    </subcellularLocation>
</comment>
<evidence type="ECO:0000256" key="8">
    <source>
        <dbReference type="RuleBase" id="RU003993"/>
    </source>
</evidence>
<dbReference type="InterPro" id="IPR036286">
    <property type="entry name" value="LexA/Signal_pep-like_sf"/>
</dbReference>
<keyword evidence="8" id="KW-0472">Membrane</keyword>